<keyword evidence="1" id="KW-0675">Receptor</keyword>
<dbReference type="InterPro" id="IPR037066">
    <property type="entry name" value="Plug_dom_sf"/>
</dbReference>
<dbReference type="AlphaFoldDB" id="A0A3P8M419"/>
<reference evidence="1 2" key="1">
    <citation type="submission" date="2018-12" db="EMBL/GenBank/DDBJ databases">
        <authorList>
            <consortium name="Pathogen Informatics"/>
        </authorList>
    </citation>
    <scope>NUCLEOTIDE SEQUENCE [LARGE SCALE GENOMIC DNA]</scope>
    <source>
        <strain evidence="1 2">NCTC13098</strain>
    </source>
</reference>
<protein>
    <submittedName>
        <fullName evidence="1">Enterobactin outer-membrane receptor</fullName>
    </submittedName>
</protein>
<organism evidence="1 2">
    <name type="scientific">Raoultella terrigena</name>
    <name type="common">Klebsiella terrigena</name>
    <dbReference type="NCBI Taxonomy" id="577"/>
    <lineage>
        <taxon>Bacteria</taxon>
        <taxon>Pseudomonadati</taxon>
        <taxon>Pseudomonadota</taxon>
        <taxon>Gammaproteobacteria</taxon>
        <taxon>Enterobacterales</taxon>
        <taxon>Enterobacteriaceae</taxon>
        <taxon>Klebsiella/Raoultella group</taxon>
        <taxon>Raoultella</taxon>
    </lineage>
</organism>
<accession>A0A3P8M419</accession>
<evidence type="ECO:0000313" key="1">
    <source>
        <dbReference type="EMBL" id="VDR28003.1"/>
    </source>
</evidence>
<sequence length="91" mass="10760">MNVTLDKKRPIALFWPACSAHPFWRKKPRRNWLTMKTMLVTAEQGLKQQPGVSIITEEDIQKSPPVNDLADIIRKMPGREPDRQWRQRQPR</sequence>
<proteinExistence type="predicted"/>
<gene>
    <name evidence="1" type="primary">fepA_7</name>
    <name evidence="1" type="ORF">NCTC13098_04378</name>
</gene>
<dbReference type="EMBL" id="LR131271">
    <property type="protein sequence ID" value="VDR28003.1"/>
    <property type="molecule type" value="Genomic_DNA"/>
</dbReference>
<evidence type="ECO:0000313" key="2">
    <source>
        <dbReference type="Proteomes" id="UP000274346"/>
    </source>
</evidence>
<dbReference type="Proteomes" id="UP000274346">
    <property type="component" value="Chromosome"/>
</dbReference>
<dbReference type="KEGG" id="rtg:NCTC13098_04378"/>
<name>A0A3P8M419_RAOTE</name>
<dbReference type="Gene3D" id="2.170.130.10">
    <property type="entry name" value="TonB-dependent receptor, plug domain"/>
    <property type="match status" value="1"/>
</dbReference>
<dbReference type="SUPFAM" id="SSF56935">
    <property type="entry name" value="Porins"/>
    <property type="match status" value="1"/>
</dbReference>